<sequence>MNLPLVMDYFLARERYGFVDLGGYCYGNYLSKGPVNSKSDTDKGIPKVAGKRRVQADGQASGHWFVGPDRRKESGARFKKTKAKKKASTKKKK</sequence>
<name>A0ACB9BDV2_ARCLA</name>
<reference evidence="1 2" key="2">
    <citation type="journal article" date="2022" name="Mol. Ecol. Resour.">
        <title>The genomes of chicory, endive, great burdock and yacon provide insights into Asteraceae paleo-polyploidization history and plant inulin production.</title>
        <authorList>
            <person name="Fan W."/>
            <person name="Wang S."/>
            <person name="Wang H."/>
            <person name="Wang A."/>
            <person name="Jiang F."/>
            <person name="Liu H."/>
            <person name="Zhao H."/>
            <person name="Xu D."/>
            <person name="Zhang Y."/>
        </authorList>
    </citation>
    <scope>NUCLEOTIDE SEQUENCE [LARGE SCALE GENOMIC DNA]</scope>
    <source>
        <strain evidence="2">cv. Niubang</strain>
    </source>
</reference>
<organism evidence="1 2">
    <name type="scientific">Arctium lappa</name>
    <name type="common">Greater burdock</name>
    <name type="synonym">Lappa major</name>
    <dbReference type="NCBI Taxonomy" id="4217"/>
    <lineage>
        <taxon>Eukaryota</taxon>
        <taxon>Viridiplantae</taxon>
        <taxon>Streptophyta</taxon>
        <taxon>Embryophyta</taxon>
        <taxon>Tracheophyta</taxon>
        <taxon>Spermatophyta</taxon>
        <taxon>Magnoliopsida</taxon>
        <taxon>eudicotyledons</taxon>
        <taxon>Gunneridae</taxon>
        <taxon>Pentapetalae</taxon>
        <taxon>asterids</taxon>
        <taxon>campanulids</taxon>
        <taxon>Asterales</taxon>
        <taxon>Asteraceae</taxon>
        <taxon>Carduoideae</taxon>
        <taxon>Cardueae</taxon>
        <taxon>Arctiinae</taxon>
        <taxon>Arctium</taxon>
    </lineage>
</organism>
<evidence type="ECO:0000313" key="2">
    <source>
        <dbReference type="Proteomes" id="UP001055879"/>
    </source>
</evidence>
<accession>A0ACB9BDV2</accession>
<proteinExistence type="predicted"/>
<keyword evidence="2" id="KW-1185">Reference proteome</keyword>
<dbReference type="EMBL" id="CM042052">
    <property type="protein sequence ID" value="KAI3719951.1"/>
    <property type="molecule type" value="Genomic_DNA"/>
</dbReference>
<reference evidence="2" key="1">
    <citation type="journal article" date="2022" name="Mol. Ecol. Resour.">
        <title>The genomes of chicory, endive, great burdock and yacon provide insights into Asteraceae palaeo-polyploidization history and plant inulin production.</title>
        <authorList>
            <person name="Fan W."/>
            <person name="Wang S."/>
            <person name="Wang H."/>
            <person name="Wang A."/>
            <person name="Jiang F."/>
            <person name="Liu H."/>
            <person name="Zhao H."/>
            <person name="Xu D."/>
            <person name="Zhang Y."/>
        </authorList>
    </citation>
    <scope>NUCLEOTIDE SEQUENCE [LARGE SCALE GENOMIC DNA]</scope>
    <source>
        <strain evidence="2">cv. Niubang</strain>
    </source>
</reference>
<protein>
    <submittedName>
        <fullName evidence="1">Uncharacterized protein</fullName>
    </submittedName>
</protein>
<comment type="caution">
    <text evidence="1">The sequence shown here is derived from an EMBL/GenBank/DDBJ whole genome shotgun (WGS) entry which is preliminary data.</text>
</comment>
<gene>
    <name evidence="1" type="ORF">L6452_20857</name>
</gene>
<dbReference type="Proteomes" id="UP001055879">
    <property type="component" value="Linkage Group LG06"/>
</dbReference>
<evidence type="ECO:0000313" key="1">
    <source>
        <dbReference type="EMBL" id="KAI3719951.1"/>
    </source>
</evidence>